<sequence>MAENLDTLTGRLQDMVDATDAAQADLSGCLATARAYLDAGCPAWTDAPQPVQDDVALAVAADLWQQKNARLGVMSIDTTDGVQPYRVPLDPLRAAWPKLRAAGVLVGLGIA</sequence>
<dbReference type="AlphaFoldDB" id="A0A087D083"/>
<reference evidence="1 2" key="1">
    <citation type="submission" date="2014-03" db="EMBL/GenBank/DDBJ databases">
        <title>Genomics of Bifidobacteria.</title>
        <authorList>
            <person name="Ventura M."/>
            <person name="Milani C."/>
            <person name="Lugli G.A."/>
        </authorList>
    </citation>
    <scope>NUCLEOTIDE SEQUENCE [LARGE SCALE GENOMIC DNA]</scope>
    <source>
        <strain evidence="1 2">LMG 14934</strain>
    </source>
</reference>
<gene>
    <name evidence="1" type="ORF">BSAE_0264</name>
</gene>
<dbReference type="Proteomes" id="UP000029040">
    <property type="component" value="Unassembled WGS sequence"/>
</dbReference>
<organism evidence="1 2">
    <name type="scientific">Bifidobacterium pullorum subsp. saeculare DSM 6531 = LMG 14934</name>
    <dbReference type="NCBI Taxonomy" id="1437611"/>
    <lineage>
        <taxon>Bacteria</taxon>
        <taxon>Bacillati</taxon>
        <taxon>Actinomycetota</taxon>
        <taxon>Actinomycetes</taxon>
        <taxon>Bifidobacteriales</taxon>
        <taxon>Bifidobacteriaceae</taxon>
        <taxon>Bifidobacterium</taxon>
    </lineage>
</organism>
<protein>
    <submittedName>
        <fullName evidence="1">Uncharacterized protein</fullName>
    </submittedName>
</protein>
<evidence type="ECO:0000313" key="2">
    <source>
        <dbReference type="Proteomes" id="UP000029040"/>
    </source>
</evidence>
<dbReference type="RefSeq" id="WP_033508498.1">
    <property type="nucleotide sequence ID" value="NZ_JDTM01000002.1"/>
</dbReference>
<evidence type="ECO:0000313" key="1">
    <source>
        <dbReference type="EMBL" id="KFI88933.1"/>
    </source>
</evidence>
<name>A0A087D083_9BIFI</name>
<proteinExistence type="predicted"/>
<dbReference type="EMBL" id="JGZM01000002">
    <property type="protein sequence ID" value="KFI88933.1"/>
    <property type="molecule type" value="Genomic_DNA"/>
</dbReference>
<comment type="caution">
    <text evidence="1">The sequence shown here is derived from an EMBL/GenBank/DDBJ whole genome shotgun (WGS) entry which is preliminary data.</text>
</comment>
<accession>A0A087D083</accession>